<organism evidence="5 6">
    <name type="scientific">Rhodanobacter lindaniclasticus</name>
    <dbReference type="NCBI Taxonomy" id="75310"/>
    <lineage>
        <taxon>Bacteria</taxon>
        <taxon>Pseudomonadati</taxon>
        <taxon>Pseudomonadota</taxon>
        <taxon>Gammaproteobacteria</taxon>
        <taxon>Lysobacterales</taxon>
        <taxon>Rhodanobacteraceae</taxon>
        <taxon>Rhodanobacter</taxon>
    </lineage>
</organism>
<dbReference type="OrthoDB" id="72963at2"/>
<dbReference type="SMART" id="SM00894">
    <property type="entry name" value="Excalibur"/>
    <property type="match status" value="1"/>
</dbReference>
<dbReference type="PROSITE" id="PS00352">
    <property type="entry name" value="CSD_1"/>
    <property type="match status" value="1"/>
</dbReference>
<sequence>MRTHGKLIKWNDERGFGFIETGAGREEIFVHISAFPHDGVRPRIGELVSFEPDQGGDGRKRAVRVMRPGSQSSARHARRSSAATTRQGPVAVVAGLFLLAIVGWFGYSYVTTHRASAVMPSTRATQAPPAASNPLYHCDGRTRCSQMTSCAEATYFIKQCPGTQMDGDGDGVPCESQWCSGSWAD</sequence>
<keyword evidence="6" id="KW-1185">Reference proteome</keyword>
<dbReference type="GO" id="GO:0003676">
    <property type="term" value="F:nucleic acid binding"/>
    <property type="evidence" value="ECO:0007669"/>
    <property type="project" value="InterPro"/>
</dbReference>
<accession>A0A4S3KFF7</accession>
<evidence type="ECO:0000313" key="5">
    <source>
        <dbReference type="EMBL" id="THD07209.1"/>
    </source>
</evidence>
<dbReference type="AlphaFoldDB" id="A0A4S3KFF7"/>
<dbReference type="Pfam" id="PF00313">
    <property type="entry name" value="CSD"/>
    <property type="match status" value="1"/>
</dbReference>
<keyword evidence="3" id="KW-0812">Transmembrane</keyword>
<comment type="subcellular location">
    <subcellularLocation>
        <location evidence="1">Cytoplasm</location>
    </subcellularLocation>
</comment>
<dbReference type="RefSeq" id="WP_136258552.1">
    <property type="nucleotide sequence ID" value="NZ_MWIO01000027.1"/>
</dbReference>
<dbReference type="InterPro" id="IPR002059">
    <property type="entry name" value="CSP_DNA-bd"/>
</dbReference>
<reference evidence="5 6" key="1">
    <citation type="submission" date="2017-02" db="EMBL/GenBank/DDBJ databases">
        <title>Whole genome sequencing of Rhodanobacter lindaniclasticus DSM 17932.</title>
        <authorList>
            <person name="Kumar S."/>
            <person name="Patil P."/>
            <person name="Patil P.B."/>
        </authorList>
    </citation>
    <scope>NUCLEOTIDE SEQUENCE [LARGE SCALE GENOMIC DNA]</scope>
    <source>
        <strain evidence="5 6">DSM 17932</strain>
    </source>
</reference>
<keyword evidence="3" id="KW-1133">Transmembrane helix</keyword>
<feature type="region of interest" description="Disordered" evidence="2">
    <location>
        <begin position="65"/>
        <end position="85"/>
    </location>
</feature>
<dbReference type="SUPFAM" id="SSF50249">
    <property type="entry name" value="Nucleic acid-binding proteins"/>
    <property type="match status" value="1"/>
</dbReference>
<evidence type="ECO:0000259" key="4">
    <source>
        <dbReference type="PROSITE" id="PS51857"/>
    </source>
</evidence>
<evidence type="ECO:0000256" key="2">
    <source>
        <dbReference type="SAM" id="MobiDB-lite"/>
    </source>
</evidence>
<dbReference type="CDD" id="cd04458">
    <property type="entry name" value="CSP_CDS"/>
    <property type="match status" value="1"/>
</dbReference>
<name>A0A4S3KFF7_9GAMM</name>
<dbReference type="PANTHER" id="PTHR46565:SF20">
    <property type="entry name" value="COLD SHOCK DOMAIN-CONTAINING PROTEIN 4"/>
    <property type="match status" value="1"/>
</dbReference>
<dbReference type="InterPro" id="IPR019844">
    <property type="entry name" value="CSD_CS"/>
</dbReference>
<dbReference type="InterPro" id="IPR012340">
    <property type="entry name" value="NA-bd_OB-fold"/>
</dbReference>
<evidence type="ECO:0000256" key="3">
    <source>
        <dbReference type="SAM" id="Phobius"/>
    </source>
</evidence>
<feature type="transmembrane region" description="Helical" evidence="3">
    <location>
        <begin position="88"/>
        <end position="110"/>
    </location>
</feature>
<dbReference type="EMBL" id="MWIO01000027">
    <property type="protein sequence ID" value="THD07209.1"/>
    <property type="molecule type" value="Genomic_DNA"/>
</dbReference>
<dbReference type="Pfam" id="PF05901">
    <property type="entry name" value="Excalibur"/>
    <property type="match status" value="1"/>
</dbReference>
<comment type="caution">
    <text evidence="5">The sequence shown here is derived from an EMBL/GenBank/DDBJ whole genome shotgun (WGS) entry which is preliminary data.</text>
</comment>
<dbReference type="Gene3D" id="2.40.50.140">
    <property type="entry name" value="Nucleic acid-binding proteins"/>
    <property type="match status" value="1"/>
</dbReference>
<dbReference type="PROSITE" id="PS51857">
    <property type="entry name" value="CSD_2"/>
    <property type="match status" value="1"/>
</dbReference>
<dbReference type="SMART" id="SM00357">
    <property type="entry name" value="CSP"/>
    <property type="match status" value="1"/>
</dbReference>
<dbReference type="InterPro" id="IPR008613">
    <property type="entry name" value="Excalibur_Ca-bd_domain"/>
</dbReference>
<proteinExistence type="predicted"/>
<gene>
    <name evidence="5" type="ORF">B1991_09810</name>
</gene>
<dbReference type="PANTHER" id="PTHR46565">
    <property type="entry name" value="COLD SHOCK DOMAIN PROTEIN 2"/>
    <property type="match status" value="1"/>
</dbReference>
<evidence type="ECO:0000313" key="6">
    <source>
        <dbReference type="Proteomes" id="UP000306317"/>
    </source>
</evidence>
<feature type="domain" description="CSD" evidence="4">
    <location>
        <begin position="2"/>
        <end position="67"/>
    </location>
</feature>
<dbReference type="GO" id="GO:0005829">
    <property type="term" value="C:cytosol"/>
    <property type="evidence" value="ECO:0007669"/>
    <property type="project" value="UniProtKB-ARBA"/>
</dbReference>
<keyword evidence="3" id="KW-0472">Membrane</keyword>
<evidence type="ECO:0000256" key="1">
    <source>
        <dbReference type="RuleBase" id="RU000408"/>
    </source>
</evidence>
<protein>
    <submittedName>
        <fullName evidence="5">Cold-shock protein</fullName>
    </submittedName>
</protein>
<dbReference type="Proteomes" id="UP000306317">
    <property type="component" value="Unassembled WGS sequence"/>
</dbReference>
<dbReference type="InterPro" id="IPR011129">
    <property type="entry name" value="CSD"/>
</dbReference>